<gene>
    <name evidence="2" type="ORF">JOE69_002413</name>
</gene>
<comment type="caution">
    <text evidence="2">The sequence shown here is derived from an EMBL/GenBank/DDBJ whole genome shotgun (WGS) entry which is preliminary data.</text>
</comment>
<dbReference type="InterPro" id="IPR011701">
    <property type="entry name" value="MFS"/>
</dbReference>
<keyword evidence="1" id="KW-0812">Transmembrane</keyword>
<dbReference type="EMBL" id="JAVDQF010000001">
    <property type="protein sequence ID" value="MDR6270175.1"/>
    <property type="molecule type" value="Genomic_DNA"/>
</dbReference>
<dbReference type="Pfam" id="PF07690">
    <property type="entry name" value="MFS_1"/>
    <property type="match status" value="1"/>
</dbReference>
<name>A0ABU1JDF0_9MICC</name>
<feature type="transmembrane region" description="Helical" evidence="1">
    <location>
        <begin position="51"/>
        <end position="67"/>
    </location>
</feature>
<dbReference type="Gene3D" id="1.20.1250.20">
    <property type="entry name" value="MFS general substrate transporter like domains"/>
    <property type="match status" value="1"/>
</dbReference>
<protein>
    <submittedName>
        <fullName evidence="2">MFS family permease</fullName>
    </submittedName>
</protein>
<feature type="transmembrane region" description="Helical" evidence="1">
    <location>
        <begin position="14"/>
        <end position="30"/>
    </location>
</feature>
<keyword evidence="3" id="KW-1185">Reference proteome</keyword>
<keyword evidence="1" id="KW-1133">Transmembrane helix</keyword>
<proteinExistence type="predicted"/>
<evidence type="ECO:0000313" key="2">
    <source>
        <dbReference type="EMBL" id="MDR6270175.1"/>
    </source>
</evidence>
<keyword evidence="1" id="KW-0472">Membrane</keyword>
<organism evidence="2 3">
    <name type="scientific">Arthrobacter russicus</name>
    <dbReference type="NCBI Taxonomy" id="172040"/>
    <lineage>
        <taxon>Bacteria</taxon>
        <taxon>Bacillati</taxon>
        <taxon>Actinomycetota</taxon>
        <taxon>Actinomycetes</taxon>
        <taxon>Micrococcales</taxon>
        <taxon>Micrococcaceae</taxon>
        <taxon>Arthrobacter</taxon>
    </lineage>
</organism>
<reference evidence="2 3" key="1">
    <citation type="submission" date="2023-07" db="EMBL/GenBank/DDBJ databases">
        <title>Sequencing the genomes of 1000 actinobacteria strains.</title>
        <authorList>
            <person name="Klenk H.-P."/>
        </authorList>
    </citation>
    <scope>NUCLEOTIDE SEQUENCE [LARGE SCALE GENOMIC DNA]</scope>
    <source>
        <strain evidence="2 3">DSM 14555</strain>
    </source>
</reference>
<evidence type="ECO:0000313" key="3">
    <source>
        <dbReference type="Proteomes" id="UP001185069"/>
    </source>
</evidence>
<feature type="transmembrane region" description="Helical" evidence="1">
    <location>
        <begin position="73"/>
        <end position="93"/>
    </location>
</feature>
<dbReference type="Proteomes" id="UP001185069">
    <property type="component" value="Unassembled WGS sequence"/>
</dbReference>
<accession>A0ABU1JDF0</accession>
<dbReference type="InterPro" id="IPR036259">
    <property type="entry name" value="MFS_trans_sf"/>
</dbReference>
<dbReference type="SUPFAM" id="SSF103473">
    <property type="entry name" value="MFS general substrate transporter"/>
    <property type="match status" value="1"/>
</dbReference>
<sequence>MAIMLEIQRNFPDPGFGIGVLNAAFGALVIKRTAEHRRGQVSSIAQALSRAAALGALGLGGFLGSVFGPRIGFVASGSAALLASLCGAALLLLRFREQESVEQQLADRVE</sequence>
<evidence type="ECO:0000256" key="1">
    <source>
        <dbReference type="SAM" id="Phobius"/>
    </source>
</evidence>